<keyword evidence="4" id="KW-1185">Reference proteome</keyword>
<feature type="domain" description="Amine oxidase" evidence="2">
    <location>
        <begin position="42"/>
        <end position="477"/>
    </location>
</feature>
<evidence type="ECO:0000256" key="1">
    <source>
        <dbReference type="SAM" id="SignalP"/>
    </source>
</evidence>
<gene>
    <name evidence="3" type="ORF">FN846DRAFT_970396</name>
</gene>
<evidence type="ECO:0000259" key="2">
    <source>
        <dbReference type="Pfam" id="PF01593"/>
    </source>
</evidence>
<organism evidence="3 4">
    <name type="scientific">Sphaerosporella brunnea</name>
    <dbReference type="NCBI Taxonomy" id="1250544"/>
    <lineage>
        <taxon>Eukaryota</taxon>
        <taxon>Fungi</taxon>
        <taxon>Dikarya</taxon>
        <taxon>Ascomycota</taxon>
        <taxon>Pezizomycotina</taxon>
        <taxon>Pezizomycetes</taxon>
        <taxon>Pezizales</taxon>
        <taxon>Pyronemataceae</taxon>
        <taxon>Sphaerosporella</taxon>
    </lineage>
</organism>
<protein>
    <recommendedName>
        <fullName evidence="2">Amine oxidase domain-containing protein</fullName>
    </recommendedName>
</protein>
<dbReference type="Proteomes" id="UP000326924">
    <property type="component" value="Unassembled WGS sequence"/>
</dbReference>
<dbReference type="OrthoDB" id="5046242at2759"/>
<comment type="caution">
    <text evidence="3">The sequence shown here is derived from an EMBL/GenBank/DDBJ whole genome shotgun (WGS) entry which is preliminary data.</text>
</comment>
<dbReference type="AlphaFoldDB" id="A0A5J5EJ62"/>
<keyword evidence="1" id="KW-0732">Signal</keyword>
<dbReference type="InParanoid" id="A0A5J5EJ62"/>
<accession>A0A5J5EJ62</accession>
<dbReference type="PANTHER" id="PTHR10742">
    <property type="entry name" value="FLAVIN MONOAMINE OXIDASE"/>
    <property type="match status" value="1"/>
</dbReference>
<evidence type="ECO:0000313" key="4">
    <source>
        <dbReference type="Proteomes" id="UP000326924"/>
    </source>
</evidence>
<feature type="chain" id="PRO_5023930995" description="Amine oxidase domain-containing protein" evidence="1">
    <location>
        <begin position="24"/>
        <end position="517"/>
    </location>
</feature>
<feature type="signal peptide" evidence="1">
    <location>
        <begin position="1"/>
        <end position="23"/>
    </location>
</feature>
<dbReference type="InterPro" id="IPR036188">
    <property type="entry name" value="FAD/NAD-bd_sf"/>
</dbReference>
<dbReference type="SUPFAM" id="SSF51905">
    <property type="entry name" value="FAD/NAD(P)-binding domain"/>
    <property type="match status" value="1"/>
</dbReference>
<dbReference type="Gene3D" id="3.50.50.60">
    <property type="entry name" value="FAD/NAD(P)-binding domain"/>
    <property type="match status" value="1"/>
</dbReference>
<dbReference type="SUPFAM" id="SSF54373">
    <property type="entry name" value="FAD-linked reductases, C-terminal domain"/>
    <property type="match status" value="1"/>
</dbReference>
<dbReference type="InterPro" id="IPR002937">
    <property type="entry name" value="Amino_oxidase"/>
</dbReference>
<dbReference type="Pfam" id="PF01593">
    <property type="entry name" value="Amino_oxidase"/>
    <property type="match status" value="1"/>
</dbReference>
<dbReference type="GO" id="GO:0016491">
    <property type="term" value="F:oxidoreductase activity"/>
    <property type="evidence" value="ECO:0007669"/>
    <property type="project" value="InterPro"/>
</dbReference>
<dbReference type="EMBL" id="VXIS01000278">
    <property type="protein sequence ID" value="KAA8895244.1"/>
    <property type="molecule type" value="Genomic_DNA"/>
</dbReference>
<name>A0A5J5EJ62_9PEZI</name>
<proteinExistence type="predicted"/>
<dbReference type="Gene3D" id="3.90.660.10">
    <property type="match status" value="1"/>
</dbReference>
<sequence length="517" mass="58110">MAPVGSFLPSLAALSACIYGAAAQGRPPSVIETEVLILGGGMTGVSAAHSLYFESNITDFLIVEARHELGGRVQNHRIGNYSVEFGANWIQGLGQNPIWALAQKYGVKNRYSNWANIDYFTKDGWEGEDGPLREAVTRYEEDVFPQAMADAGRRKEMGLPDLSMKAGLKMNGWNPTTPEEWAAEYFSHDWEQAEPPIESSFIGTIEAYNESFIESGNSTNNIVIDPKGYKQVILQYAEEIPDLDSHVLYNQVVENITWSKTGVVAHTTSGLTIRAKRALCTFSLGVLQNNDVTFSPALPSWKQEAIANFHMATYMKIFARFDKKFWNDTEFLLYADPDERGYFPVWQPLDTPGFYEGSGILFATVTGDQAYHAEFQTDDELKAEFVGVLRDMFGKDRVPEPVEFIFPRWTRDPLFRGTFTNWGAGVTVRQQEDMKAPVGGELDSEATLWFSGEHTSRKYFGYLHGAFWEGKLAASHIADCILRNCITSEGTINVKRSAEEFAPSSGRKLYRRRRMWS</sequence>
<evidence type="ECO:0000313" key="3">
    <source>
        <dbReference type="EMBL" id="KAA8895244.1"/>
    </source>
</evidence>
<dbReference type="GO" id="GO:0006598">
    <property type="term" value="P:polyamine catabolic process"/>
    <property type="evidence" value="ECO:0007669"/>
    <property type="project" value="TreeGrafter"/>
</dbReference>
<dbReference type="InterPro" id="IPR050281">
    <property type="entry name" value="Flavin_monoamine_oxidase"/>
</dbReference>
<dbReference type="PANTHER" id="PTHR10742:SF313">
    <property type="entry name" value="AMINE OXIDASE"/>
    <property type="match status" value="1"/>
</dbReference>
<reference evidence="3 4" key="1">
    <citation type="submission" date="2019-09" db="EMBL/GenBank/DDBJ databases">
        <title>Draft genome of the ectomycorrhizal ascomycete Sphaerosporella brunnea.</title>
        <authorList>
            <consortium name="DOE Joint Genome Institute"/>
            <person name="Benucci G.M."/>
            <person name="Marozzi G."/>
            <person name="Antonielli L."/>
            <person name="Sanchez S."/>
            <person name="Marco P."/>
            <person name="Wang X."/>
            <person name="Falini L.B."/>
            <person name="Barry K."/>
            <person name="Haridas S."/>
            <person name="Lipzen A."/>
            <person name="Labutti K."/>
            <person name="Grigoriev I.V."/>
            <person name="Murat C."/>
            <person name="Martin F."/>
            <person name="Albertini E."/>
            <person name="Donnini D."/>
            <person name="Bonito G."/>
        </authorList>
    </citation>
    <scope>NUCLEOTIDE SEQUENCE [LARGE SCALE GENOMIC DNA]</scope>
    <source>
        <strain evidence="3 4">Sb_GMNB300</strain>
    </source>
</reference>